<gene>
    <name evidence="2" type="ORF">PGTUg99_009197</name>
</gene>
<dbReference type="AlphaFoldDB" id="A0A5B0Q475"/>
<proteinExistence type="predicted"/>
<dbReference type="EMBL" id="VDEP01000307">
    <property type="protein sequence ID" value="KAA1107724.1"/>
    <property type="molecule type" value="Genomic_DNA"/>
</dbReference>
<comment type="caution">
    <text evidence="2">The sequence shown here is derived from an EMBL/GenBank/DDBJ whole genome shotgun (WGS) entry which is preliminary data.</text>
</comment>
<feature type="region of interest" description="Disordered" evidence="1">
    <location>
        <begin position="66"/>
        <end position="89"/>
    </location>
</feature>
<reference evidence="2 3" key="1">
    <citation type="submission" date="2019-05" db="EMBL/GenBank/DDBJ databases">
        <title>Emergence of the Ug99 lineage of the wheat stem rust pathogen through somatic hybridization.</title>
        <authorList>
            <person name="Li F."/>
            <person name="Upadhyaya N.M."/>
            <person name="Sperschneider J."/>
            <person name="Matny O."/>
            <person name="Nguyen-Phuc H."/>
            <person name="Mago R."/>
            <person name="Raley C."/>
            <person name="Miller M.E."/>
            <person name="Silverstein K.A.T."/>
            <person name="Henningsen E."/>
            <person name="Hirsch C.D."/>
            <person name="Visser B."/>
            <person name="Pretorius Z.A."/>
            <person name="Steffenson B.J."/>
            <person name="Schwessinger B."/>
            <person name="Dodds P.N."/>
            <person name="Figueroa M."/>
        </authorList>
    </citation>
    <scope>NUCLEOTIDE SEQUENCE [LARGE SCALE GENOMIC DNA]</scope>
    <source>
        <strain evidence="2 3">Ug99</strain>
    </source>
</reference>
<accession>A0A5B0Q475</accession>
<feature type="compositionally biased region" description="Polar residues" evidence="1">
    <location>
        <begin position="78"/>
        <end position="89"/>
    </location>
</feature>
<evidence type="ECO:0000313" key="2">
    <source>
        <dbReference type="EMBL" id="KAA1107724.1"/>
    </source>
</evidence>
<feature type="region of interest" description="Disordered" evidence="1">
    <location>
        <begin position="1"/>
        <end position="31"/>
    </location>
</feature>
<dbReference type="Proteomes" id="UP000325313">
    <property type="component" value="Unassembled WGS sequence"/>
</dbReference>
<evidence type="ECO:0000313" key="3">
    <source>
        <dbReference type="Proteomes" id="UP000325313"/>
    </source>
</evidence>
<organism evidence="2 3">
    <name type="scientific">Puccinia graminis f. sp. tritici</name>
    <dbReference type="NCBI Taxonomy" id="56615"/>
    <lineage>
        <taxon>Eukaryota</taxon>
        <taxon>Fungi</taxon>
        <taxon>Dikarya</taxon>
        <taxon>Basidiomycota</taxon>
        <taxon>Pucciniomycotina</taxon>
        <taxon>Pucciniomycetes</taxon>
        <taxon>Pucciniales</taxon>
        <taxon>Pucciniaceae</taxon>
        <taxon>Puccinia</taxon>
    </lineage>
</organism>
<sequence>MESLLMNDRGDSIDLRPTSRRSSSRSLTSCRSENKFTKGSIVSWLAANTSRLIDIQFGMSLRMSQQDAGSNFEIDPQRQASQQADATAD</sequence>
<protein>
    <submittedName>
        <fullName evidence="2">Uncharacterized protein</fullName>
    </submittedName>
</protein>
<evidence type="ECO:0000256" key="1">
    <source>
        <dbReference type="SAM" id="MobiDB-lite"/>
    </source>
</evidence>
<name>A0A5B0Q475_PUCGR</name>